<dbReference type="eggNOG" id="COG4995">
    <property type="taxonomic scope" value="Bacteria"/>
</dbReference>
<evidence type="ECO:0000313" key="2">
    <source>
        <dbReference type="EMBL" id="ABU57538.1"/>
    </source>
</evidence>
<protein>
    <recommendedName>
        <fullName evidence="1">CHAT domain-containing protein</fullName>
    </recommendedName>
</protein>
<evidence type="ECO:0000259" key="1">
    <source>
        <dbReference type="Pfam" id="PF12770"/>
    </source>
</evidence>
<proteinExistence type="predicted"/>
<dbReference type="HOGENOM" id="CLU_348800_0_0_0"/>
<dbReference type="Proteomes" id="UP000000263">
    <property type="component" value="Chromosome"/>
</dbReference>
<name>A7NJ72_ROSCS</name>
<dbReference type="AlphaFoldDB" id="A7NJ72"/>
<keyword evidence="3" id="KW-1185">Reference proteome</keyword>
<dbReference type="RefSeq" id="WP_012119966.1">
    <property type="nucleotide sequence ID" value="NC_009767.1"/>
</dbReference>
<dbReference type="Pfam" id="PF12770">
    <property type="entry name" value="CHAT"/>
    <property type="match status" value="1"/>
</dbReference>
<feature type="domain" description="CHAT" evidence="1">
    <location>
        <begin position="631"/>
        <end position="790"/>
    </location>
</feature>
<dbReference type="EMBL" id="CP000804">
    <property type="protein sequence ID" value="ABU57538.1"/>
    <property type="molecule type" value="Genomic_DNA"/>
</dbReference>
<organism evidence="2 3">
    <name type="scientific">Roseiflexus castenholzii (strain DSM 13941 / HLO8)</name>
    <dbReference type="NCBI Taxonomy" id="383372"/>
    <lineage>
        <taxon>Bacteria</taxon>
        <taxon>Bacillati</taxon>
        <taxon>Chloroflexota</taxon>
        <taxon>Chloroflexia</taxon>
        <taxon>Chloroflexales</taxon>
        <taxon>Roseiflexineae</taxon>
        <taxon>Roseiflexaceae</taxon>
        <taxon>Roseiflexus</taxon>
    </lineage>
</organism>
<dbReference type="InterPro" id="IPR024983">
    <property type="entry name" value="CHAT_dom"/>
</dbReference>
<dbReference type="OrthoDB" id="166936at2"/>
<dbReference type="KEGG" id="rca:Rcas_1443"/>
<gene>
    <name evidence="2" type="ordered locus">Rcas_1443</name>
</gene>
<reference evidence="2 3" key="1">
    <citation type="submission" date="2007-08" db="EMBL/GenBank/DDBJ databases">
        <title>Complete sequence of Roseiflexus castenholzii DSM 13941.</title>
        <authorList>
            <consortium name="US DOE Joint Genome Institute"/>
            <person name="Copeland A."/>
            <person name="Lucas S."/>
            <person name="Lapidus A."/>
            <person name="Barry K."/>
            <person name="Glavina del Rio T."/>
            <person name="Dalin E."/>
            <person name="Tice H."/>
            <person name="Pitluck S."/>
            <person name="Thompson L.S."/>
            <person name="Brettin T."/>
            <person name="Bruce D."/>
            <person name="Detter J.C."/>
            <person name="Han C."/>
            <person name="Tapia R."/>
            <person name="Schmutz J."/>
            <person name="Larimer F."/>
            <person name="Land M."/>
            <person name="Hauser L."/>
            <person name="Kyrpides N."/>
            <person name="Mikhailova N."/>
            <person name="Bryant D.A."/>
            <person name="Hanada S."/>
            <person name="Tsukatani Y."/>
            <person name="Richardson P."/>
        </authorList>
    </citation>
    <scope>NUCLEOTIDE SEQUENCE [LARGE SCALE GENOMIC DNA]</scope>
    <source>
        <strain evidence="3">DSM 13941 / HLO8</strain>
    </source>
</reference>
<sequence>MPVDFDKLTLTPISACLVVEETASLWQIHAMLPPDRNDRLYRFVIVPRADGMFIVARWIEVEEIVHRLMRYQDVRGWTLPELAACPLPLNYVEPDEHLTTKLAEVPLATLIQRLSPVQGMDRQANSTYEARTVRDRHPGRRVVVLDSGTIYGVIFAELLTAGNVAFDPFRRETASAKPPMADDGDAMGDIEPDLLRSAAPLPEQITDVERSGSVTPESLPAERTPESALLNQIAGAQDDRVFNLWIEQRLQREVEITGGGRTLTRIVPPGEALAIGGMYAVNVNVAPPLASAHVRTGGVEQAEAMSAAAQIEVDVRLVADSAFFKVYGIPQQKIIFPRGGVSKNIAGFIIEPIQQGIGEITALLSLNQKPFQKIVAQVAIGEAALADLPAEPVRASGLTLAAATATTRSPLAYPTEMDASLIIIRETTGYTFILSLGSGYTVARLNLAEKEIVDVIRRARAAFLEKIVKRLDTARNVYVYQLKDTTIPETIHQEALRDLRQIGDLLFRSLFFAPGSGDDGKELGRLLRTATAERELRINVIAERFAFPWSLVYALPFKPSDPVDPMGFWGYRHIIEHTPQFSARQPAVFAPELNTSERLHVGFVFDQTIDTQFNAPIIAEQRQILPGIDGVAVTEYGTRDAFLDLLSRSQNVPQIIYFYGHAVSRSPGEKDAATGIEYGLGDSYLSVNGEAVTLDDMNLYAGLDLDRFDSAPLVVLNACESAELSPELYNGLVPYLIGRGARGIIGTEVLMPAFFAAEFAPALLRRFVAGNTRLGDLLRDMRREYLREKRNVLPLIYALYSNAELIVKRG</sequence>
<accession>A7NJ72</accession>
<evidence type="ECO:0000313" key="3">
    <source>
        <dbReference type="Proteomes" id="UP000000263"/>
    </source>
</evidence>